<keyword evidence="7 10" id="KW-0238">DNA-binding</keyword>
<feature type="binding site" evidence="10">
    <location>
        <position position="169"/>
    </location>
    <ligand>
        <name>Mn(2+)</name>
        <dbReference type="ChEBI" id="CHEBI:29035"/>
    </ligand>
</feature>
<name>A0A2A2I833_9GAMM</name>
<gene>
    <name evidence="10 11" type="primary">cas1</name>
    <name evidence="11" type="ORF">CF392_00015</name>
</gene>
<keyword evidence="12" id="KW-1185">Reference proteome</keyword>
<feature type="binding site" evidence="10">
    <location>
        <position position="234"/>
    </location>
    <ligand>
        <name>Mn(2+)</name>
        <dbReference type="ChEBI" id="CHEBI:29035"/>
    </ligand>
</feature>
<evidence type="ECO:0000256" key="2">
    <source>
        <dbReference type="ARBA" id="ARBA00022723"/>
    </source>
</evidence>
<keyword evidence="4 10" id="KW-0378">Hydrolase</keyword>
<evidence type="ECO:0000256" key="3">
    <source>
        <dbReference type="ARBA" id="ARBA00022759"/>
    </source>
</evidence>
<accession>A0A2A2I833</accession>
<evidence type="ECO:0000256" key="9">
    <source>
        <dbReference type="ARBA" id="ARBA00038592"/>
    </source>
</evidence>
<evidence type="ECO:0000256" key="4">
    <source>
        <dbReference type="ARBA" id="ARBA00022801"/>
    </source>
</evidence>
<dbReference type="InterPro" id="IPR002729">
    <property type="entry name" value="CRISPR-assoc_Cas1"/>
</dbReference>
<dbReference type="GO" id="GO:0003677">
    <property type="term" value="F:DNA binding"/>
    <property type="evidence" value="ECO:0007669"/>
    <property type="project" value="UniProtKB-KW"/>
</dbReference>
<dbReference type="CDD" id="cd09634">
    <property type="entry name" value="Cas1_I-II-III"/>
    <property type="match status" value="1"/>
</dbReference>
<comment type="caution">
    <text evidence="11">The sequence shown here is derived from an EMBL/GenBank/DDBJ whole genome shotgun (WGS) entry which is preliminary data.</text>
</comment>
<proteinExistence type="inferred from homology"/>
<evidence type="ECO:0000313" key="12">
    <source>
        <dbReference type="Proteomes" id="UP000218332"/>
    </source>
</evidence>
<dbReference type="GO" id="GO:0016787">
    <property type="term" value="F:hydrolase activity"/>
    <property type="evidence" value="ECO:0007669"/>
    <property type="project" value="UniProtKB-KW"/>
</dbReference>
<feature type="binding site" evidence="10">
    <location>
        <position position="249"/>
    </location>
    <ligand>
        <name>Mn(2+)</name>
        <dbReference type="ChEBI" id="CHEBI:29035"/>
    </ligand>
</feature>
<evidence type="ECO:0000256" key="8">
    <source>
        <dbReference type="ARBA" id="ARBA00023211"/>
    </source>
</evidence>
<dbReference type="RefSeq" id="WP_095609423.1">
    <property type="nucleotide sequence ID" value="NZ_NMPM01000001.1"/>
</dbReference>
<keyword evidence="6 10" id="KW-0051">Antiviral defense</keyword>
<dbReference type="GO" id="GO:0051607">
    <property type="term" value="P:defense response to virus"/>
    <property type="evidence" value="ECO:0007669"/>
    <property type="project" value="UniProtKB-UniRule"/>
</dbReference>
<keyword evidence="8 10" id="KW-0464">Manganese</keyword>
<comment type="subunit">
    <text evidence="9 10">Homodimer, forms a heterotetramer with a Cas2 homodimer.</text>
</comment>
<dbReference type="InterPro" id="IPR050646">
    <property type="entry name" value="Cas1"/>
</dbReference>
<keyword evidence="5 10" id="KW-0460">Magnesium</keyword>
<evidence type="ECO:0000313" key="11">
    <source>
        <dbReference type="EMBL" id="PAV27548.1"/>
    </source>
</evidence>
<dbReference type="EC" id="3.1.-.-" evidence="10"/>
<dbReference type="EMBL" id="NMPM01000001">
    <property type="protein sequence ID" value="PAV27548.1"/>
    <property type="molecule type" value="Genomic_DNA"/>
</dbReference>
<dbReference type="InterPro" id="IPR042211">
    <property type="entry name" value="CRISPR-assoc_Cas1_N"/>
</dbReference>
<dbReference type="AlphaFoldDB" id="A0A2A2I833"/>
<organism evidence="11 12">
    <name type="scientific">Tamilnaduibacter salinus</name>
    <dbReference type="NCBI Taxonomy" id="1484056"/>
    <lineage>
        <taxon>Bacteria</taxon>
        <taxon>Pseudomonadati</taxon>
        <taxon>Pseudomonadota</taxon>
        <taxon>Gammaproteobacteria</taxon>
        <taxon>Pseudomonadales</taxon>
        <taxon>Marinobacteraceae</taxon>
        <taxon>Tamilnaduibacter</taxon>
    </lineage>
</organism>
<evidence type="ECO:0000256" key="7">
    <source>
        <dbReference type="ARBA" id="ARBA00023125"/>
    </source>
</evidence>
<dbReference type="Proteomes" id="UP000218332">
    <property type="component" value="Unassembled WGS sequence"/>
</dbReference>
<evidence type="ECO:0000256" key="6">
    <source>
        <dbReference type="ARBA" id="ARBA00023118"/>
    </source>
</evidence>
<dbReference type="Pfam" id="PF01867">
    <property type="entry name" value="Cas_Cas1"/>
    <property type="match status" value="1"/>
</dbReference>
<comment type="function">
    <text evidence="10">CRISPR (clustered regularly interspaced short palindromic repeat), is an adaptive immune system that provides protection against mobile genetic elements (viruses, transposable elements and conjugative plasmids). CRISPR clusters contain spacers, sequences complementary to antecedent mobile elements, and target invading nucleic acids. CRISPR clusters are transcribed and processed into CRISPR RNA (crRNA). Acts as a dsDNA endonuclease. Involved in the integration of spacer DNA into the CRISPR cassette.</text>
</comment>
<keyword evidence="2 10" id="KW-0479">Metal-binding</keyword>
<evidence type="ECO:0000256" key="1">
    <source>
        <dbReference type="ARBA" id="ARBA00022722"/>
    </source>
</evidence>
<dbReference type="Gene3D" id="3.100.10.20">
    <property type="entry name" value="CRISPR-associated endonuclease Cas1, N-terminal domain"/>
    <property type="match status" value="1"/>
</dbReference>
<protein>
    <recommendedName>
        <fullName evidence="10">CRISPR-associated endonuclease Cas1</fullName>
        <ecNumber evidence="10">3.1.-.-</ecNumber>
    </recommendedName>
</protein>
<evidence type="ECO:0000256" key="5">
    <source>
        <dbReference type="ARBA" id="ARBA00022842"/>
    </source>
</evidence>
<dbReference type="InterPro" id="IPR042206">
    <property type="entry name" value="CRISPR-assoc_Cas1_C"/>
</dbReference>
<reference evidence="11 12" key="1">
    <citation type="submission" date="2017-07" db="EMBL/GenBank/DDBJ databases">
        <title>Tamlnaduibacter salinus (Mi-7) genome sequencing.</title>
        <authorList>
            <person name="Verma A."/>
            <person name="Krishnamurthi S."/>
        </authorList>
    </citation>
    <scope>NUCLEOTIDE SEQUENCE [LARGE SCALE GENOMIC DNA]</scope>
    <source>
        <strain evidence="11 12">Mi-7</strain>
    </source>
</reference>
<comment type="cofactor">
    <cofactor evidence="10">
        <name>Mg(2+)</name>
        <dbReference type="ChEBI" id="CHEBI:18420"/>
    </cofactor>
    <cofactor evidence="10">
        <name>Mn(2+)</name>
        <dbReference type="ChEBI" id="CHEBI:29035"/>
    </cofactor>
</comment>
<dbReference type="GO" id="GO:0043571">
    <property type="term" value="P:maintenance of CRISPR repeat elements"/>
    <property type="evidence" value="ECO:0007669"/>
    <property type="project" value="UniProtKB-UniRule"/>
</dbReference>
<dbReference type="PANTHER" id="PTHR34353">
    <property type="entry name" value="CRISPR-ASSOCIATED ENDONUCLEASE CAS1 1"/>
    <property type="match status" value="1"/>
</dbReference>
<dbReference type="GO" id="GO:0046872">
    <property type="term" value="F:metal ion binding"/>
    <property type="evidence" value="ECO:0007669"/>
    <property type="project" value="UniProtKB-UniRule"/>
</dbReference>
<comment type="similarity">
    <text evidence="10">Belongs to the CRISPR-associated endonuclease Cas1 family.</text>
</comment>
<keyword evidence="3 10" id="KW-0255">Endonuclease</keyword>
<dbReference type="PANTHER" id="PTHR34353:SF2">
    <property type="entry name" value="CRISPR-ASSOCIATED ENDONUCLEASE CAS1 1"/>
    <property type="match status" value="1"/>
</dbReference>
<dbReference type="HAMAP" id="MF_01470">
    <property type="entry name" value="Cas1"/>
    <property type="match status" value="1"/>
</dbReference>
<evidence type="ECO:0000256" key="10">
    <source>
        <dbReference type="HAMAP-Rule" id="MF_01470"/>
    </source>
</evidence>
<sequence>MRHLVLADYGRQIGVTGNRVVVREGDKTLGEYPLRRLRSITLAKQGVGLSSNLVLACANNGISLHFHDFRDQPVVSLHGSQSHAVPKVRRDQFAFSESPQAREWSREVIVGKLRNQRATLLYFGKYLKSQGFDSAESIERTAGILDGMAGQVSRLGLDRQWRESLMGLEGIAANHYWSCLRETGLFPESFEGRQGRGAQDVTNQALNFGYALLKSALWRCVVNAGLEVYVGCLHTARPGRPALVLDLMEEYRAWVVDRLVIKMRQDLAAQSHLNQKLKRRVIKEFHQRLASSVPYKNKRLRLESAMQRQVYHLVGHMMEGRRYRSMRFRW</sequence>
<dbReference type="GO" id="GO:0004519">
    <property type="term" value="F:endonuclease activity"/>
    <property type="evidence" value="ECO:0007669"/>
    <property type="project" value="UniProtKB-UniRule"/>
</dbReference>
<dbReference type="NCBIfam" id="TIGR00287">
    <property type="entry name" value="cas1"/>
    <property type="match status" value="1"/>
</dbReference>
<keyword evidence="1 10" id="KW-0540">Nuclease</keyword>
<dbReference type="Gene3D" id="1.20.120.920">
    <property type="entry name" value="CRISPR-associated endonuclease Cas1, C-terminal domain"/>
    <property type="match status" value="1"/>
</dbReference>